<reference evidence="7 8" key="1">
    <citation type="submission" date="2018-06" db="EMBL/GenBank/DDBJ databases">
        <authorList>
            <consortium name="Pathogen Informatics"/>
            <person name="Doyle S."/>
        </authorList>
    </citation>
    <scope>NUCLEOTIDE SEQUENCE [LARGE SCALE GENOMIC DNA]</scope>
    <source>
        <strain evidence="7 8">NCTC11388</strain>
    </source>
</reference>
<feature type="transmembrane region" description="Helical" evidence="6">
    <location>
        <begin position="6"/>
        <end position="26"/>
    </location>
</feature>
<dbReference type="Pfam" id="PF03706">
    <property type="entry name" value="LPG_synthase_TM"/>
    <property type="match status" value="1"/>
</dbReference>
<dbReference type="AlphaFoldDB" id="A0A380BZ27"/>
<dbReference type="PANTHER" id="PTHR40277">
    <property type="entry name" value="BLL5419 PROTEIN"/>
    <property type="match status" value="1"/>
</dbReference>
<evidence type="ECO:0000313" key="8">
    <source>
        <dbReference type="Proteomes" id="UP000254893"/>
    </source>
</evidence>
<evidence type="ECO:0000256" key="2">
    <source>
        <dbReference type="ARBA" id="ARBA00022475"/>
    </source>
</evidence>
<dbReference type="EMBL" id="UGYW01000002">
    <property type="protein sequence ID" value="SUJ09106.1"/>
    <property type="molecule type" value="Genomic_DNA"/>
</dbReference>
<feature type="transmembrane region" description="Helical" evidence="6">
    <location>
        <begin position="129"/>
        <end position="149"/>
    </location>
</feature>
<dbReference type="RefSeq" id="WP_115169970.1">
    <property type="nucleotide sequence ID" value="NZ_JBPFQB010000001.1"/>
</dbReference>
<feature type="transmembrane region" description="Helical" evidence="6">
    <location>
        <begin position="89"/>
        <end position="108"/>
    </location>
</feature>
<protein>
    <recommendedName>
        <fullName evidence="9">Flippase-like domain-containing protein</fullName>
    </recommendedName>
</protein>
<evidence type="ECO:0000313" key="7">
    <source>
        <dbReference type="EMBL" id="SUJ09106.1"/>
    </source>
</evidence>
<feature type="transmembrane region" description="Helical" evidence="6">
    <location>
        <begin position="187"/>
        <end position="207"/>
    </location>
</feature>
<name>A0A380BZ27_SPHSI</name>
<comment type="subcellular location">
    <subcellularLocation>
        <location evidence="1">Cell membrane</location>
        <topology evidence="1">Multi-pass membrane protein</topology>
    </subcellularLocation>
</comment>
<feature type="transmembrane region" description="Helical" evidence="6">
    <location>
        <begin position="213"/>
        <end position="236"/>
    </location>
</feature>
<keyword evidence="5 6" id="KW-0472">Membrane</keyword>
<evidence type="ECO:0008006" key="9">
    <source>
        <dbReference type="Google" id="ProtNLM"/>
    </source>
</evidence>
<dbReference type="GO" id="GO:0005886">
    <property type="term" value="C:plasma membrane"/>
    <property type="evidence" value="ECO:0007669"/>
    <property type="project" value="UniProtKB-SubCell"/>
</dbReference>
<feature type="transmembrane region" description="Helical" evidence="6">
    <location>
        <begin position="46"/>
        <end position="69"/>
    </location>
</feature>
<evidence type="ECO:0000256" key="4">
    <source>
        <dbReference type="ARBA" id="ARBA00022989"/>
    </source>
</evidence>
<feature type="transmembrane region" description="Helical" evidence="6">
    <location>
        <begin position="155"/>
        <end position="175"/>
    </location>
</feature>
<sequence>MNKKKYWNILKNILKVVVTIGALYWVFSKVDIKDLVEAIRNSNPLFLFLAFLAFLLSIFISSSRLLSFLKGIGLDVSEKYNFKLYQLGLFYNLFLPGGIGGDGYKIYFLRKKFKIKGRKLLSALFFDRLSGLWALCLIISALIMFMPQLKIPNALTAACFISGTIVYYLVIWKFFPDFKPRFFRTHIKAIGVQSMQVVSAIMILYALGFEGKFSPYLFLFLASSLVAIIPFSVGGLGMREIVYMWGAKIFYLDSHLAVLISLLFYIISALVSVSGAYYVFNPKGLGEEKLPSAEEVEQSRIEED</sequence>
<gene>
    <name evidence="7" type="ORF">NCTC11388_01953</name>
</gene>
<dbReference type="Proteomes" id="UP000254893">
    <property type="component" value="Unassembled WGS sequence"/>
</dbReference>
<keyword evidence="4 6" id="KW-1133">Transmembrane helix</keyword>
<dbReference type="NCBIfam" id="TIGR00374">
    <property type="entry name" value="flippase-like domain"/>
    <property type="match status" value="1"/>
</dbReference>
<evidence type="ECO:0000256" key="5">
    <source>
        <dbReference type="ARBA" id="ARBA00023136"/>
    </source>
</evidence>
<evidence type="ECO:0000256" key="3">
    <source>
        <dbReference type="ARBA" id="ARBA00022692"/>
    </source>
</evidence>
<keyword evidence="2" id="KW-1003">Cell membrane</keyword>
<dbReference type="PANTHER" id="PTHR40277:SF1">
    <property type="entry name" value="BLL5419 PROTEIN"/>
    <property type="match status" value="1"/>
</dbReference>
<evidence type="ECO:0000256" key="6">
    <source>
        <dbReference type="SAM" id="Phobius"/>
    </source>
</evidence>
<evidence type="ECO:0000256" key="1">
    <source>
        <dbReference type="ARBA" id="ARBA00004651"/>
    </source>
</evidence>
<feature type="transmembrane region" description="Helical" evidence="6">
    <location>
        <begin position="256"/>
        <end position="280"/>
    </location>
</feature>
<dbReference type="InterPro" id="IPR022791">
    <property type="entry name" value="L-PG_synthase/AglD"/>
</dbReference>
<accession>A0A380BZ27</accession>
<organism evidence="7 8">
    <name type="scientific">Sphingobacterium spiritivorum</name>
    <name type="common">Flavobacterium spiritivorum</name>
    <dbReference type="NCBI Taxonomy" id="258"/>
    <lineage>
        <taxon>Bacteria</taxon>
        <taxon>Pseudomonadati</taxon>
        <taxon>Bacteroidota</taxon>
        <taxon>Sphingobacteriia</taxon>
        <taxon>Sphingobacteriales</taxon>
        <taxon>Sphingobacteriaceae</taxon>
        <taxon>Sphingobacterium</taxon>
    </lineage>
</organism>
<keyword evidence="3 6" id="KW-0812">Transmembrane</keyword>
<proteinExistence type="predicted"/>